<name>A0A1J4MW99_9CRYT</name>
<evidence type="ECO:0000313" key="3">
    <source>
        <dbReference type="Proteomes" id="UP000186804"/>
    </source>
</evidence>
<comment type="caution">
    <text evidence="2">The sequence shown here is derived from an EMBL/GenBank/DDBJ whole genome shotgun (WGS) entry which is preliminary data.</text>
</comment>
<feature type="domain" description="DUF2423" evidence="1">
    <location>
        <begin position="1"/>
        <end position="31"/>
    </location>
</feature>
<dbReference type="AlphaFoldDB" id="A0A1J4MW99"/>
<dbReference type="InterPro" id="IPR019434">
    <property type="entry name" value="DUF2423"/>
</dbReference>
<gene>
    <name evidence="2" type="ORF">cand_021630</name>
</gene>
<evidence type="ECO:0000259" key="1">
    <source>
        <dbReference type="Pfam" id="PF10338"/>
    </source>
</evidence>
<keyword evidence="3" id="KW-1185">Reference proteome</keyword>
<protein>
    <recommendedName>
        <fullName evidence="1">DUF2423 domain-containing protein</fullName>
    </recommendedName>
</protein>
<reference evidence="2 3" key="1">
    <citation type="submission" date="2016-10" db="EMBL/GenBank/DDBJ databases">
        <title>Reductive evolution of mitochondrial metabolism and differential evolution of invasion-related proteins in Cryptosporidium.</title>
        <authorList>
            <person name="Liu S."/>
            <person name="Roellig D.M."/>
            <person name="Guo Y."/>
            <person name="Li N."/>
            <person name="Frace M.A."/>
            <person name="Tang K."/>
            <person name="Zhang L."/>
            <person name="Feng Y."/>
            <person name="Xiao L."/>
        </authorList>
    </citation>
    <scope>NUCLEOTIDE SEQUENCE [LARGE SCALE GENOMIC DNA]</scope>
    <source>
        <strain evidence="2">30847</strain>
    </source>
</reference>
<dbReference type="OrthoDB" id="439961at2759"/>
<sequence length="128" mass="14716">MAKSLRSKVKRRFRTAKRLLIRDTLEARRNNEKSQILKEIGEGIYTQKYSPLNGFLYPESENSFIPQRNRDPAIDFRSQSTSIAGFMGPGNRRKFYPEENIPNLSILGNNRVSTSKDVIVDNSCKMSD</sequence>
<evidence type="ECO:0000313" key="2">
    <source>
        <dbReference type="EMBL" id="OII77181.1"/>
    </source>
</evidence>
<dbReference type="EMBL" id="LRBS01000045">
    <property type="protein sequence ID" value="OII77181.1"/>
    <property type="molecule type" value="Genomic_DNA"/>
</dbReference>
<proteinExistence type="predicted"/>
<dbReference type="RefSeq" id="XP_067069027.1">
    <property type="nucleotide sequence ID" value="XM_067212393.1"/>
</dbReference>
<organism evidence="2 3">
    <name type="scientific">Cryptosporidium andersoni</name>
    <dbReference type="NCBI Taxonomy" id="117008"/>
    <lineage>
        <taxon>Eukaryota</taxon>
        <taxon>Sar</taxon>
        <taxon>Alveolata</taxon>
        <taxon>Apicomplexa</taxon>
        <taxon>Conoidasida</taxon>
        <taxon>Coccidia</taxon>
        <taxon>Eucoccidiorida</taxon>
        <taxon>Eimeriorina</taxon>
        <taxon>Cryptosporidiidae</taxon>
        <taxon>Cryptosporidium</taxon>
    </lineage>
</organism>
<dbReference type="Proteomes" id="UP000186804">
    <property type="component" value="Unassembled WGS sequence"/>
</dbReference>
<dbReference type="Pfam" id="PF10338">
    <property type="entry name" value="YBL028C_N"/>
    <property type="match status" value="1"/>
</dbReference>
<dbReference type="GeneID" id="92366347"/>
<accession>A0A1J4MW99</accession>
<dbReference type="VEuPathDB" id="CryptoDB:cand_021630"/>